<dbReference type="Gene3D" id="3.30.70.270">
    <property type="match status" value="1"/>
</dbReference>
<dbReference type="InterPro" id="IPR043128">
    <property type="entry name" value="Rev_trsase/Diguanyl_cyclase"/>
</dbReference>
<keyword evidence="5 6" id="KW-0472">Membrane</keyword>
<dbReference type="EC" id="2.7.7.65" evidence="8"/>
<dbReference type="PANTHER" id="PTHR45138">
    <property type="entry name" value="REGULATORY COMPONENTS OF SENSORY TRANSDUCTION SYSTEM"/>
    <property type="match status" value="1"/>
</dbReference>
<feature type="transmembrane region" description="Helical" evidence="6">
    <location>
        <begin position="132"/>
        <end position="150"/>
    </location>
</feature>
<evidence type="ECO:0000313" key="9">
    <source>
        <dbReference type="Proteomes" id="UP000823486"/>
    </source>
</evidence>
<organism evidence="8 9">
    <name type="scientific">Peribacillus deserti</name>
    <dbReference type="NCBI Taxonomy" id="673318"/>
    <lineage>
        <taxon>Bacteria</taxon>
        <taxon>Bacillati</taxon>
        <taxon>Bacillota</taxon>
        <taxon>Bacilli</taxon>
        <taxon>Bacillales</taxon>
        <taxon>Bacillaceae</taxon>
        <taxon>Peribacillus</taxon>
    </lineage>
</organism>
<dbReference type="SMART" id="SM00267">
    <property type="entry name" value="GGDEF"/>
    <property type="match status" value="1"/>
</dbReference>
<evidence type="ECO:0000259" key="7">
    <source>
        <dbReference type="PROSITE" id="PS50887"/>
    </source>
</evidence>
<dbReference type="PROSITE" id="PS50887">
    <property type="entry name" value="GGDEF"/>
    <property type="match status" value="1"/>
</dbReference>
<feature type="transmembrane region" description="Helical" evidence="6">
    <location>
        <begin position="162"/>
        <end position="181"/>
    </location>
</feature>
<feature type="transmembrane region" description="Helical" evidence="6">
    <location>
        <begin position="103"/>
        <end position="120"/>
    </location>
</feature>
<dbReference type="InterPro" id="IPR029787">
    <property type="entry name" value="Nucleotide_cyclase"/>
</dbReference>
<evidence type="ECO:0000256" key="4">
    <source>
        <dbReference type="ARBA" id="ARBA00022989"/>
    </source>
</evidence>
<keyword evidence="3 6" id="KW-0812">Transmembrane</keyword>
<dbReference type="EMBL" id="JAFBFI010000045">
    <property type="protein sequence ID" value="MBM7694886.1"/>
    <property type="molecule type" value="Genomic_DNA"/>
</dbReference>
<feature type="transmembrane region" description="Helical" evidence="6">
    <location>
        <begin position="74"/>
        <end position="97"/>
    </location>
</feature>
<dbReference type="Pfam" id="PF00990">
    <property type="entry name" value="GGDEF"/>
    <property type="match status" value="1"/>
</dbReference>
<dbReference type="InterPro" id="IPR000160">
    <property type="entry name" value="GGDEF_dom"/>
</dbReference>
<dbReference type="InterPro" id="IPR011620">
    <property type="entry name" value="Sig_transdc_His_kinase_LytS_TM"/>
</dbReference>
<dbReference type="PANTHER" id="PTHR45138:SF9">
    <property type="entry name" value="DIGUANYLATE CYCLASE DGCM-RELATED"/>
    <property type="match status" value="1"/>
</dbReference>
<dbReference type="NCBIfam" id="TIGR00254">
    <property type="entry name" value="GGDEF"/>
    <property type="match status" value="1"/>
</dbReference>
<keyword evidence="8" id="KW-0808">Transferase</keyword>
<feature type="transmembrane region" description="Helical" evidence="6">
    <location>
        <begin position="7"/>
        <end position="23"/>
    </location>
</feature>
<feature type="transmembrane region" description="Helical" evidence="6">
    <location>
        <begin position="35"/>
        <end position="53"/>
    </location>
</feature>
<keyword evidence="2" id="KW-1003">Cell membrane</keyword>
<evidence type="ECO:0000313" key="8">
    <source>
        <dbReference type="EMBL" id="MBM7694886.1"/>
    </source>
</evidence>
<feature type="domain" description="GGDEF" evidence="7">
    <location>
        <begin position="225"/>
        <end position="308"/>
    </location>
</feature>
<dbReference type="InterPro" id="IPR050469">
    <property type="entry name" value="Diguanylate_Cyclase"/>
</dbReference>
<dbReference type="RefSeq" id="WP_275585098.1">
    <property type="nucleotide sequence ID" value="NZ_JAFBFI010000045.1"/>
</dbReference>
<name>A0ABS2QRM3_9BACI</name>
<evidence type="ECO:0000256" key="2">
    <source>
        <dbReference type="ARBA" id="ARBA00022475"/>
    </source>
</evidence>
<evidence type="ECO:0000256" key="3">
    <source>
        <dbReference type="ARBA" id="ARBA00022692"/>
    </source>
</evidence>
<comment type="subcellular location">
    <subcellularLocation>
        <location evidence="1">Cell membrane</location>
        <topology evidence="1">Multi-pass membrane protein</topology>
    </subcellularLocation>
</comment>
<keyword evidence="4 6" id="KW-1133">Transmembrane helix</keyword>
<gene>
    <name evidence="8" type="ORF">JOC77_004365</name>
</gene>
<keyword evidence="9" id="KW-1185">Reference proteome</keyword>
<protein>
    <submittedName>
        <fullName evidence="8">Diguanylate cyclase</fullName>
        <ecNumber evidence="8">2.7.7.65</ecNumber>
    </submittedName>
</protein>
<accession>A0ABS2QRM3</accession>
<proteinExistence type="predicted"/>
<reference evidence="8 9" key="1">
    <citation type="submission" date="2021-01" db="EMBL/GenBank/DDBJ databases">
        <title>Genomic Encyclopedia of Type Strains, Phase IV (KMG-IV): sequencing the most valuable type-strain genomes for metagenomic binning, comparative biology and taxonomic classification.</title>
        <authorList>
            <person name="Goeker M."/>
        </authorList>
    </citation>
    <scope>NUCLEOTIDE SEQUENCE [LARGE SCALE GENOMIC DNA]</scope>
    <source>
        <strain evidence="8 9">DSM 105482</strain>
    </source>
</reference>
<evidence type="ECO:0000256" key="5">
    <source>
        <dbReference type="ARBA" id="ARBA00023136"/>
    </source>
</evidence>
<comment type="caution">
    <text evidence="8">The sequence shown here is derived from an EMBL/GenBank/DDBJ whole genome shotgun (WGS) entry which is preliminary data.</text>
</comment>
<dbReference type="GO" id="GO:0052621">
    <property type="term" value="F:diguanylate cyclase activity"/>
    <property type="evidence" value="ECO:0007669"/>
    <property type="project" value="UniProtKB-EC"/>
</dbReference>
<dbReference type="Pfam" id="PF07694">
    <property type="entry name" value="5TM-5TMR_LYT"/>
    <property type="match status" value="1"/>
</dbReference>
<evidence type="ECO:0000256" key="1">
    <source>
        <dbReference type="ARBA" id="ARBA00004651"/>
    </source>
</evidence>
<evidence type="ECO:0000256" key="6">
    <source>
        <dbReference type="SAM" id="Phobius"/>
    </source>
</evidence>
<dbReference type="Proteomes" id="UP000823486">
    <property type="component" value="Unassembled WGS sequence"/>
</dbReference>
<keyword evidence="8" id="KW-0548">Nucleotidyltransferase</keyword>
<dbReference type="CDD" id="cd01949">
    <property type="entry name" value="GGDEF"/>
    <property type="match status" value="1"/>
</dbReference>
<dbReference type="SUPFAM" id="SSF55073">
    <property type="entry name" value="Nucleotide cyclase"/>
    <property type="match status" value="1"/>
</dbReference>
<sequence>MIIKELLSNLAILTSLIFGYAQLTNSIPLNRESTLIRKIFLGILGGLLSNILMQYSMHLGSTIIDLRHIPIMLLSYYGGSIPALVAMFLVIIGRFIIGINTSSYYAVILITLITIVSIFISNMNLTNIVKSFYILTFSNGIFTILFSILLKDLQTLSLLIPSYWLISYLAGIISFYIVEYLRNTQKLFNRYKSESAIDGLTGLNNVRKFDEVFNDLLKNLEINNEMLSLLYIDIDHFKKINDTYGHKEGDVVLIELGKILKNSVRNFDIVSRNGGEEFTVILLDCPTNHATEISEKIRNSVQNHTLFF</sequence>